<keyword evidence="3" id="KW-1185">Reference proteome</keyword>
<dbReference type="GeneID" id="106471557"/>
<evidence type="ECO:0000256" key="1">
    <source>
        <dbReference type="SAM" id="Phobius"/>
    </source>
</evidence>
<keyword evidence="1" id="KW-0812">Transmembrane</keyword>
<gene>
    <name evidence="4" type="primary">LOC106471557</name>
</gene>
<accession>A0ABM1BS57</accession>
<dbReference type="RefSeq" id="XP_013787618.1">
    <property type="nucleotide sequence ID" value="XM_013932164.2"/>
</dbReference>
<dbReference type="Proteomes" id="UP000694941">
    <property type="component" value="Unplaced"/>
</dbReference>
<keyword evidence="1" id="KW-1133">Transmembrane helix</keyword>
<evidence type="ECO:0000259" key="2">
    <source>
        <dbReference type="Pfam" id="PF16020"/>
    </source>
</evidence>
<evidence type="ECO:0000313" key="4">
    <source>
        <dbReference type="RefSeq" id="XP_013787618.1"/>
    </source>
</evidence>
<name>A0ABM1BS57_LIMPO</name>
<organism evidence="3 4">
    <name type="scientific">Limulus polyphemus</name>
    <name type="common">Atlantic horseshoe crab</name>
    <dbReference type="NCBI Taxonomy" id="6850"/>
    <lineage>
        <taxon>Eukaryota</taxon>
        <taxon>Metazoa</taxon>
        <taxon>Ecdysozoa</taxon>
        <taxon>Arthropoda</taxon>
        <taxon>Chelicerata</taxon>
        <taxon>Merostomata</taxon>
        <taxon>Xiphosura</taxon>
        <taxon>Limulidae</taxon>
        <taxon>Limulus</taxon>
    </lineage>
</organism>
<protein>
    <submittedName>
        <fullName evidence="4">Uncharacterized protein LOC106471557</fullName>
    </submittedName>
</protein>
<feature type="domain" description="Deltamethrin resistance protein prag01" evidence="2">
    <location>
        <begin position="36"/>
        <end position="87"/>
    </location>
</feature>
<dbReference type="PANTHER" id="PTHR22133:SF2">
    <property type="entry name" value="AT01821P-RELATED"/>
    <property type="match status" value="1"/>
</dbReference>
<dbReference type="InterPro" id="IPR031973">
    <property type="entry name" value="Deltameth_res_prag01"/>
</dbReference>
<feature type="transmembrane region" description="Helical" evidence="1">
    <location>
        <begin position="56"/>
        <end position="76"/>
    </location>
</feature>
<dbReference type="PANTHER" id="PTHR22133">
    <property type="entry name" value="AT01821P-RELATED"/>
    <property type="match status" value="1"/>
</dbReference>
<reference evidence="4" key="1">
    <citation type="submission" date="2025-08" db="UniProtKB">
        <authorList>
            <consortium name="RefSeq"/>
        </authorList>
    </citation>
    <scope>IDENTIFICATION</scope>
    <source>
        <tissue evidence="4">Muscle</tissue>
    </source>
</reference>
<proteinExistence type="predicted"/>
<dbReference type="Pfam" id="PF16020">
    <property type="entry name" value="Deltameth_res"/>
    <property type="match status" value="1"/>
</dbReference>
<keyword evidence="1" id="KW-0472">Membrane</keyword>
<evidence type="ECO:0000313" key="3">
    <source>
        <dbReference type="Proteomes" id="UP000694941"/>
    </source>
</evidence>
<sequence length="90" mass="10067">MQSSFVFRRILPSAVRQCKRGMAGHAPTHYKPPSMNDLPVPSGSWQEVYNKKQTKYNIQLLLGTGFFIGSVAYAMMSGDIDFNLAPPMKN</sequence>